<reference evidence="1 2" key="1">
    <citation type="submission" date="2018-10" db="EMBL/GenBank/DDBJ databases">
        <title>Geobacillus stearothermophilus in processing lines of powdered infant formula.</title>
        <authorList>
            <person name="Rhee M.S."/>
            <person name="Choi I.-G."/>
            <person name="Cho T.J."/>
            <person name="Park B."/>
        </authorList>
    </citation>
    <scope>NUCLEOTIDE SEQUENCE [LARGE SCALE GENOMIC DNA]</scope>
    <source>
        <strain evidence="1 2">FHS-PPGT130</strain>
    </source>
</reference>
<organism evidence="1 2">
    <name type="scientific">Geobacillus stearothermophilus</name>
    <name type="common">Bacillus stearothermophilus</name>
    <dbReference type="NCBI Taxonomy" id="1422"/>
    <lineage>
        <taxon>Bacteria</taxon>
        <taxon>Bacillati</taxon>
        <taxon>Bacillota</taxon>
        <taxon>Bacilli</taxon>
        <taxon>Bacillales</taxon>
        <taxon>Anoxybacillaceae</taxon>
        <taxon>Geobacillus</taxon>
    </lineage>
</organism>
<proteinExistence type="predicted"/>
<dbReference type="InterPro" id="IPR029055">
    <property type="entry name" value="Ntn_hydrolases_N"/>
</dbReference>
<dbReference type="Proteomes" id="UP000266922">
    <property type="component" value="Unassembled WGS sequence"/>
</dbReference>
<gene>
    <name evidence="1" type="ORF">D9548_12180</name>
</gene>
<dbReference type="RefSeq" id="WP_049624098.1">
    <property type="nucleotide sequence ID" value="NZ_LDNS01000001.1"/>
</dbReference>
<dbReference type="EMBL" id="RCTJ01000051">
    <property type="protein sequence ID" value="RLQ13332.1"/>
    <property type="molecule type" value="Genomic_DNA"/>
</dbReference>
<evidence type="ECO:0000313" key="1">
    <source>
        <dbReference type="EMBL" id="RLQ13332.1"/>
    </source>
</evidence>
<dbReference type="SUPFAM" id="SSF56235">
    <property type="entry name" value="N-terminal nucleophile aminohydrolases (Ntn hydrolases)"/>
    <property type="match status" value="1"/>
</dbReference>
<dbReference type="OrthoDB" id="2961585at2"/>
<protein>
    <submittedName>
        <fullName evidence="1">Glutamate synthase</fullName>
    </submittedName>
</protein>
<sequence>MEQRTYRSANEANQRGAILLAAMEKRNIPTNEHVQTVLQALAQWGAKGNAAIQLDIPRKLWMEKLANAGQNPEIATNSYFTVGHIHVAPSADAERVRAHLRQLCKQFGFILLFETIRPSADESALFWQIAMLPGDVFSLSDRLFRLTAAMEREPHVRVASLGHTHVIYQAYTLADLLREPDVSHPFFASAASFAYANGAESFFCHQRLGSAGMLVHCGEMSVGAVETLIYDHGYSLLEAAGAAFWPDAAKRHSLPSIGQLPACLAASFEQEAVWVAGTAGALWKTDDSSRVFIASRPQGGHAEPLAPGQPLALIRSTTGRTQWLNGDHFLQEMAIRLSNRRDAHAPITF</sequence>
<name>A0A0K9HQ96_GEOSE</name>
<dbReference type="AlphaFoldDB" id="A0A0K9HQ96"/>
<accession>A0A0K9HQ96</accession>
<evidence type="ECO:0000313" key="2">
    <source>
        <dbReference type="Proteomes" id="UP000266922"/>
    </source>
</evidence>
<comment type="caution">
    <text evidence="1">The sequence shown here is derived from an EMBL/GenBank/DDBJ whole genome shotgun (WGS) entry which is preliminary data.</text>
</comment>